<dbReference type="OrthoDB" id="2279994at2759"/>
<proteinExistence type="predicted"/>
<gene>
    <name evidence="1" type="ORF">INT45_008637</name>
</gene>
<comment type="caution">
    <text evidence="1">The sequence shown here is derived from an EMBL/GenBank/DDBJ whole genome shotgun (WGS) entry which is preliminary data.</text>
</comment>
<dbReference type="EMBL" id="JAEPRB010000119">
    <property type="protein sequence ID" value="KAG2221116.1"/>
    <property type="molecule type" value="Genomic_DNA"/>
</dbReference>
<dbReference type="Pfam" id="PF18758">
    <property type="entry name" value="KDZ"/>
    <property type="match status" value="1"/>
</dbReference>
<name>A0A8H7S3Z3_9FUNG</name>
<accession>A0A8H7S3Z3</accession>
<organism evidence="1 2">
    <name type="scientific">Circinella minor</name>
    <dbReference type="NCBI Taxonomy" id="1195481"/>
    <lineage>
        <taxon>Eukaryota</taxon>
        <taxon>Fungi</taxon>
        <taxon>Fungi incertae sedis</taxon>
        <taxon>Mucoromycota</taxon>
        <taxon>Mucoromycotina</taxon>
        <taxon>Mucoromycetes</taxon>
        <taxon>Mucorales</taxon>
        <taxon>Lichtheimiaceae</taxon>
        <taxon>Circinella</taxon>
    </lineage>
</organism>
<sequence>MHGSKTIDTDGNFQLSRYSRKNERSKDVVYQGQEEMDRHWVKPENVISYNETANEGCSNFQALNKKSRSKSYLDQTGVFACTCGHGYPLVAMDMATPGETRLILSTALEFYAQQKIDTIGMELMEQHMVPTTSSATQTVIYISGLKSMTTLRINCHLSATSIVEWLTVEHEASKIPLPKSIERLLNTALTAYGVKSTSQISRAKHVD</sequence>
<protein>
    <submittedName>
        <fullName evidence="1">Uncharacterized protein</fullName>
    </submittedName>
</protein>
<dbReference type="AlphaFoldDB" id="A0A8H7S3Z3"/>
<evidence type="ECO:0000313" key="2">
    <source>
        <dbReference type="Proteomes" id="UP000646827"/>
    </source>
</evidence>
<keyword evidence="2" id="KW-1185">Reference proteome</keyword>
<evidence type="ECO:0000313" key="1">
    <source>
        <dbReference type="EMBL" id="KAG2221116.1"/>
    </source>
</evidence>
<dbReference type="Proteomes" id="UP000646827">
    <property type="component" value="Unassembled WGS sequence"/>
</dbReference>
<reference evidence="1 2" key="1">
    <citation type="submission" date="2020-12" db="EMBL/GenBank/DDBJ databases">
        <title>Metabolic potential, ecology and presence of endohyphal bacteria is reflected in genomic diversity of Mucoromycotina.</title>
        <authorList>
            <person name="Muszewska A."/>
            <person name="Okrasinska A."/>
            <person name="Steczkiewicz K."/>
            <person name="Drgas O."/>
            <person name="Orlowska M."/>
            <person name="Perlinska-Lenart U."/>
            <person name="Aleksandrzak-Piekarczyk T."/>
            <person name="Szatraj K."/>
            <person name="Zielenkiewicz U."/>
            <person name="Pilsyk S."/>
            <person name="Malc E."/>
            <person name="Mieczkowski P."/>
            <person name="Kruszewska J.S."/>
            <person name="Biernat P."/>
            <person name="Pawlowska J."/>
        </authorList>
    </citation>
    <scope>NUCLEOTIDE SEQUENCE [LARGE SCALE GENOMIC DNA]</scope>
    <source>
        <strain evidence="1 2">CBS 142.35</strain>
    </source>
</reference>
<dbReference type="InterPro" id="IPR040521">
    <property type="entry name" value="KDZ"/>
</dbReference>